<evidence type="ECO:0000313" key="4">
    <source>
        <dbReference type="Proteomes" id="UP000218934"/>
    </source>
</evidence>
<gene>
    <name evidence="3" type="ORF">COO09_05705</name>
</gene>
<dbReference type="Pfam" id="PF01408">
    <property type="entry name" value="GFO_IDH_MocA"/>
    <property type="match status" value="1"/>
</dbReference>
<dbReference type="KEGG" id="rdi:CMV14_00670"/>
<proteinExistence type="predicted"/>
<evidence type="ECO:0000313" key="3">
    <source>
        <dbReference type="EMBL" id="PCE43270.1"/>
    </source>
</evidence>
<dbReference type="OrthoDB" id="9776544at2"/>
<dbReference type="InterPro" id="IPR055170">
    <property type="entry name" value="GFO_IDH_MocA-like_dom"/>
</dbReference>
<dbReference type="Gene3D" id="3.30.360.10">
    <property type="entry name" value="Dihydrodipicolinate Reductase, domain 2"/>
    <property type="match status" value="1"/>
</dbReference>
<dbReference type="Gene3D" id="3.40.50.720">
    <property type="entry name" value="NAD(P)-binding Rossmann-like Domain"/>
    <property type="match status" value="1"/>
</dbReference>
<protein>
    <submittedName>
        <fullName evidence="3">Gfo/Idh/MocA family oxidoreductase</fullName>
    </submittedName>
</protein>
<feature type="domain" description="Gfo/Idh/MocA-like oxidoreductase N-terminal" evidence="1">
    <location>
        <begin position="11"/>
        <end position="123"/>
    </location>
</feature>
<keyword evidence="4" id="KW-1185">Reference proteome</keyword>
<comment type="caution">
    <text evidence="3">The sequence shown here is derived from an EMBL/GenBank/DDBJ whole genome shotgun (WGS) entry which is preliminary data.</text>
</comment>
<evidence type="ECO:0000259" key="2">
    <source>
        <dbReference type="Pfam" id="PF22725"/>
    </source>
</evidence>
<reference evidence="3 4" key="1">
    <citation type="submission" date="2017-09" db="EMBL/GenBank/DDBJ databases">
        <title>The Catabolism of 3,6-Dichlorosalicylic acid is Initiated by the Cytochrome P450 Monooxygenase DsmABC in Rhizorhabdus dicambivorans Ndbn-20.</title>
        <authorList>
            <person name="Na L."/>
        </authorList>
    </citation>
    <scope>NUCLEOTIDE SEQUENCE [LARGE SCALE GENOMIC DNA]</scope>
    <source>
        <strain evidence="3 4">Ndbn-20m</strain>
    </source>
</reference>
<dbReference type="PANTHER" id="PTHR43377">
    <property type="entry name" value="BILIVERDIN REDUCTASE A"/>
    <property type="match status" value="1"/>
</dbReference>
<dbReference type="InterPro" id="IPR036291">
    <property type="entry name" value="NAD(P)-bd_dom_sf"/>
</dbReference>
<evidence type="ECO:0000259" key="1">
    <source>
        <dbReference type="Pfam" id="PF01408"/>
    </source>
</evidence>
<dbReference type="SUPFAM" id="SSF55347">
    <property type="entry name" value="Glyceraldehyde-3-phosphate dehydrogenase-like, C-terminal domain"/>
    <property type="match status" value="1"/>
</dbReference>
<dbReference type="RefSeq" id="WP_066970033.1">
    <property type="nucleotide sequence ID" value="NZ_CP023449.1"/>
</dbReference>
<dbReference type="InterPro" id="IPR051450">
    <property type="entry name" value="Gfo/Idh/MocA_Oxidoreductases"/>
</dbReference>
<dbReference type="SUPFAM" id="SSF51735">
    <property type="entry name" value="NAD(P)-binding Rossmann-fold domains"/>
    <property type="match status" value="1"/>
</dbReference>
<feature type="domain" description="GFO/IDH/MocA-like oxidoreductase" evidence="2">
    <location>
        <begin position="136"/>
        <end position="267"/>
    </location>
</feature>
<dbReference type="EMBL" id="NWUF01000004">
    <property type="protein sequence ID" value="PCE43270.1"/>
    <property type="molecule type" value="Genomic_DNA"/>
</dbReference>
<dbReference type="InterPro" id="IPR000683">
    <property type="entry name" value="Gfo/Idh/MocA-like_OxRdtase_N"/>
</dbReference>
<sequence>MAAGDHRPSARIAIVGTGYVADLYMPSLRSFPGLEVIGAFDVDPARLAAFTAHWSVPAAPSLAGLIAARPDILLNLTSPSAHAGVSRAALEADVHVWSEKPLALDLAEAEALAGLARSRGLHLASAPCSVLGRAAQTVWAALRDGRIGTPRLAYAELDDGFVAQAPHQRWRSASGAPWPAEHEFATGCTLEHAGYYLSWLMAMFGPVRRIVSGSARLLDASQTGGGHAAPDYASASLHFDAMVARLTCSIVASHDHRLRIFGDGGVLEVDEAWANGAAVRVRRRHVIRRRLFDSPVAWKVPAAGGGHPMVGRRGAASMNFALGVAEMALALAARRPPRLAGDFALHLTEVALAIQAGGEHRPRTAFDPIAPMEWRR</sequence>
<dbReference type="Proteomes" id="UP000218934">
    <property type="component" value="Unassembled WGS sequence"/>
</dbReference>
<dbReference type="PANTHER" id="PTHR43377:SF10">
    <property type="entry name" value="BILIVERDIN REDUCTASE"/>
    <property type="match status" value="1"/>
</dbReference>
<name>A0A2A4FYI0_9SPHN</name>
<dbReference type="AlphaFoldDB" id="A0A2A4FYI0"/>
<accession>A0A2A4FYI0</accession>
<dbReference type="Pfam" id="PF22725">
    <property type="entry name" value="GFO_IDH_MocA_C3"/>
    <property type="match status" value="1"/>
</dbReference>
<dbReference type="GO" id="GO:0000166">
    <property type="term" value="F:nucleotide binding"/>
    <property type="evidence" value="ECO:0007669"/>
    <property type="project" value="InterPro"/>
</dbReference>
<organism evidence="3 4">
    <name type="scientific">Rhizorhabdus dicambivorans</name>
    <dbReference type="NCBI Taxonomy" id="1850238"/>
    <lineage>
        <taxon>Bacteria</taxon>
        <taxon>Pseudomonadati</taxon>
        <taxon>Pseudomonadota</taxon>
        <taxon>Alphaproteobacteria</taxon>
        <taxon>Sphingomonadales</taxon>
        <taxon>Sphingomonadaceae</taxon>
        <taxon>Rhizorhabdus</taxon>
    </lineage>
</organism>